<sequence>MKQYTQATIPFEPDIDTGIVKATFSFDNVHPVKGNQFAWGVGLIDSCFQIPKSYCPGNDKYSIIYWGNNGEVQQNKRKFKGNDLFAKAQTIELVVKMDNDEEIEEEFEGDEDHEINPDNQNKGKLHDANVQELQKKDEKSKVQNLIKNTNDDEKMKKKPLIQSQIKKQRKTSKAELNEFGFFEYPSNVIFLSSRVVPSRSLLFYVDGVEQPIIFCGLPSSVRLYVELGFIVYLPFDELDIVHIEGQTLEE</sequence>
<dbReference type="Proteomes" id="UP000324800">
    <property type="component" value="Unassembled WGS sequence"/>
</dbReference>
<organism evidence="1 2">
    <name type="scientific">Streblomastix strix</name>
    <dbReference type="NCBI Taxonomy" id="222440"/>
    <lineage>
        <taxon>Eukaryota</taxon>
        <taxon>Metamonada</taxon>
        <taxon>Preaxostyla</taxon>
        <taxon>Oxymonadida</taxon>
        <taxon>Streblomastigidae</taxon>
        <taxon>Streblomastix</taxon>
    </lineage>
</organism>
<proteinExistence type="predicted"/>
<gene>
    <name evidence="1" type="ORF">EZS28_013835</name>
</gene>
<evidence type="ECO:0008006" key="3">
    <source>
        <dbReference type="Google" id="ProtNLM"/>
    </source>
</evidence>
<evidence type="ECO:0000313" key="2">
    <source>
        <dbReference type="Proteomes" id="UP000324800"/>
    </source>
</evidence>
<reference evidence="1 2" key="1">
    <citation type="submission" date="2019-03" db="EMBL/GenBank/DDBJ databases">
        <title>Single cell metagenomics reveals metabolic interactions within the superorganism composed of flagellate Streblomastix strix and complex community of Bacteroidetes bacteria on its surface.</title>
        <authorList>
            <person name="Treitli S.C."/>
            <person name="Kolisko M."/>
            <person name="Husnik F."/>
            <person name="Keeling P."/>
            <person name="Hampl V."/>
        </authorList>
    </citation>
    <scope>NUCLEOTIDE SEQUENCE [LARGE SCALE GENOMIC DNA]</scope>
    <source>
        <strain evidence="1">ST1C</strain>
    </source>
</reference>
<comment type="caution">
    <text evidence="1">The sequence shown here is derived from an EMBL/GenBank/DDBJ whole genome shotgun (WGS) entry which is preliminary data.</text>
</comment>
<accession>A0A5J4W785</accession>
<name>A0A5J4W785_9EUKA</name>
<dbReference type="AlphaFoldDB" id="A0A5J4W785"/>
<dbReference type="EMBL" id="SNRW01003154">
    <property type="protein sequence ID" value="KAA6390640.1"/>
    <property type="molecule type" value="Genomic_DNA"/>
</dbReference>
<evidence type="ECO:0000313" key="1">
    <source>
        <dbReference type="EMBL" id="KAA6390640.1"/>
    </source>
</evidence>
<protein>
    <recommendedName>
        <fullName evidence="3">SPRY domain-containing protein</fullName>
    </recommendedName>
</protein>